<proteinExistence type="inferred from homology"/>
<protein>
    <submittedName>
        <fullName evidence="5">Nucleotide sugar dehydrogenase</fullName>
    </submittedName>
</protein>
<evidence type="ECO:0000313" key="6">
    <source>
        <dbReference type="Proteomes" id="UP001275315"/>
    </source>
</evidence>
<dbReference type="InterPro" id="IPR017476">
    <property type="entry name" value="UDP-Glc/GDP-Man"/>
</dbReference>
<dbReference type="InterPro" id="IPR028359">
    <property type="entry name" value="UDP_ManNAc/GlcNAc_DH"/>
</dbReference>
<dbReference type="Pfam" id="PF03721">
    <property type="entry name" value="UDPG_MGDP_dh_N"/>
    <property type="match status" value="1"/>
</dbReference>
<dbReference type="Pfam" id="PF00984">
    <property type="entry name" value="UDPG_MGDP_dh"/>
    <property type="match status" value="1"/>
</dbReference>
<evidence type="ECO:0000313" key="5">
    <source>
        <dbReference type="EMBL" id="MDY0410353.1"/>
    </source>
</evidence>
<dbReference type="EMBL" id="JAWDIQ010000003">
    <property type="protein sequence ID" value="MDY0410353.1"/>
    <property type="molecule type" value="Genomic_DNA"/>
</dbReference>
<dbReference type="PIRSF" id="PIRSF000124">
    <property type="entry name" value="UDPglc_GDPman_dh"/>
    <property type="match status" value="1"/>
</dbReference>
<dbReference type="InterPro" id="IPR036291">
    <property type="entry name" value="NAD(P)-bd_dom_sf"/>
</dbReference>
<dbReference type="RefSeq" id="WP_320381230.1">
    <property type="nucleotide sequence ID" value="NZ_JAWDIQ010000003.1"/>
</dbReference>
<dbReference type="NCBIfam" id="TIGR03026">
    <property type="entry name" value="NDP-sugDHase"/>
    <property type="match status" value="1"/>
</dbReference>
<dbReference type="SUPFAM" id="SSF48179">
    <property type="entry name" value="6-phosphogluconate dehydrogenase C-terminal domain-like"/>
    <property type="match status" value="1"/>
</dbReference>
<accession>A0ABU5CVE5</accession>
<evidence type="ECO:0000256" key="2">
    <source>
        <dbReference type="PIRNR" id="PIRNR000124"/>
    </source>
</evidence>
<dbReference type="PANTHER" id="PTHR43491">
    <property type="entry name" value="UDP-N-ACETYL-D-MANNOSAMINE DEHYDROGENASE"/>
    <property type="match status" value="1"/>
</dbReference>
<dbReference type="PIRSF" id="PIRSF500136">
    <property type="entry name" value="UDP_ManNAc_DH"/>
    <property type="match status" value="1"/>
</dbReference>
<evidence type="ECO:0000259" key="3">
    <source>
        <dbReference type="Pfam" id="PF00984"/>
    </source>
</evidence>
<dbReference type="Gene3D" id="3.40.50.720">
    <property type="entry name" value="NAD(P)-binding Rossmann-like Domain"/>
    <property type="match status" value="2"/>
</dbReference>
<dbReference type="InterPro" id="IPR001732">
    <property type="entry name" value="UDP-Glc/GDP-Man_DH_N"/>
</dbReference>
<comment type="caution">
    <text evidence="5">The sequence shown here is derived from an EMBL/GenBank/DDBJ whole genome shotgun (WGS) entry which is preliminary data.</text>
</comment>
<dbReference type="SUPFAM" id="SSF51735">
    <property type="entry name" value="NAD(P)-binding Rossmann-fold domains"/>
    <property type="match status" value="1"/>
</dbReference>
<keyword evidence="6" id="KW-1185">Reference proteome</keyword>
<dbReference type="InterPro" id="IPR014026">
    <property type="entry name" value="UDP-Glc/GDP-Man_DH_dimer"/>
</dbReference>
<gene>
    <name evidence="5" type="ORF">RWD45_19625</name>
</gene>
<dbReference type="PANTHER" id="PTHR43491:SF2">
    <property type="entry name" value="UDP-N-ACETYL-D-MANNOSAMINE DEHYDROGENASE"/>
    <property type="match status" value="1"/>
</dbReference>
<reference evidence="5 6" key="1">
    <citation type="submission" date="2023-10" db="EMBL/GenBank/DDBJ databases">
        <title>Virgibacillus soli CC-YMP-6 genome.</title>
        <authorList>
            <person name="Miliotis G."/>
            <person name="Sengupta P."/>
            <person name="Hameed A."/>
            <person name="Chuvochina M."/>
            <person name="Mcdonagh F."/>
            <person name="Simpson A.C."/>
            <person name="Singh N.K."/>
            <person name="Rekha P.D."/>
            <person name="Raman K."/>
            <person name="Hugenholtz P."/>
            <person name="Venkateswaran K."/>
        </authorList>
    </citation>
    <scope>NUCLEOTIDE SEQUENCE [LARGE SCALE GENOMIC DNA]</scope>
    <source>
        <strain evidence="5 6">CC-YMP-6</strain>
    </source>
</reference>
<organism evidence="5 6">
    <name type="scientific">Paracerasibacillus soli</name>
    <dbReference type="NCBI Taxonomy" id="480284"/>
    <lineage>
        <taxon>Bacteria</taxon>
        <taxon>Bacillati</taxon>
        <taxon>Bacillota</taxon>
        <taxon>Bacilli</taxon>
        <taxon>Bacillales</taxon>
        <taxon>Bacillaceae</taxon>
        <taxon>Paracerasibacillus</taxon>
    </lineage>
</organism>
<feature type="domain" description="UDP-glucose/GDP-mannose dehydrogenase dimerisation" evidence="3">
    <location>
        <begin position="202"/>
        <end position="290"/>
    </location>
</feature>
<evidence type="ECO:0000259" key="4">
    <source>
        <dbReference type="Pfam" id="PF03721"/>
    </source>
</evidence>
<sequence length="335" mass="37255">MIRTKKFKIGVVGLGYVGLPIARTLAEKYDVIGFDINEGKIKELRRGYDQTGQFSKKALSLDTLHFFTDETKLSACDYLIVTVPTPLTKANEPNLSFLKDATSTIGKNLSRKTTVIFESTVYPGTTEEICIPILETESQLVAGKDFYVGYSPERINPGDEEHVFKNTPKIVAGQNKEALQKVVSLYQKVIEANLHEAPSIKVAEAAKILENTQRDVNIALMNEFSLICHKLNINTLDVIAAAKTKWNFTPFTPGLVGGHCISIDPYYLIYKAKRAGYHPQLLSSARQINDSISSYIVSSLLALVVSHKLDVKQLKVALLGVTFKENIPIQEIQRH</sequence>
<comment type="similarity">
    <text evidence="1 2">Belongs to the UDP-glucose/GDP-mannose dehydrogenase family.</text>
</comment>
<feature type="domain" description="UDP-glucose/GDP-mannose dehydrogenase N-terminal" evidence="4">
    <location>
        <begin position="8"/>
        <end position="182"/>
    </location>
</feature>
<evidence type="ECO:0000256" key="1">
    <source>
        <dbReference type="ARBA" id="ARBA00006601"/>
    </source>
</evidence>
<name>A0ABU5CVE5_9BACI</name>
<dbReference type="InterPro" id="IPR008927">
    <property type="entry name" value="6-PGluconate_DH-like_C_sf"/>
</dbReference>
<dbReference type="Proteomes" id="UP001275315">
    <property type="component" value="Unassembled WGS sequence"/>
</dbReference>